<keyword evidence="4" id="KW-1185">Reference proteome</keyword>
<dbReference type="AlphaFoldDB" id="A0A4S8MDI1"/>
<evidence type="ECO:0000256" key="2">
    <source>
        <dbReference type="SAM" id="MobiDB-lite"/>
    </source>
</evidence>
<organism evidence="3 4">
    <name type="scientific">Dendrothele bispora (strain CBS 962.96)</name>
    <dbReference type="NCBI Taxonomy" id="1314807"/>
    <lineage>
        <taxon>Eukaryota</taxon>
        <taxon>Fungi</taxon>
        <taxon>Dikarya</taxon>
        <taxon>Basidiomycota</taxon>
        <taxon>Agaricomycotina</taxon>
        <taxon>Agaricomycetes</taxon>
        <taxon>Agaricomycetidae</taxon>
        <taxon>Agaricales</taxon>
        <taxon>Agaricales incertae sedis</taxon>
        <taxon>Dendrothele</taxon>
    </lineage>
</organism>
<dbReference type="OrthoDB" id="3250313at2759"/>
<gene>
    <name evidence="3" type="ORF">K435DRAFT_794153</name>
</gene>
<evidence type="ECO:0000313" key="3">
    <source>
        <dbReference type="EMBL" id="THV00402.1"/>
    </source>
</evidence>
<dbReference type="Proteomes" id="UP000297245">
    <property type="component" value="Unassembled WGS sequence"/>
</dbReference>
<proteinExistence type="predicted"/>
<protein>
    <submittedName>
        <fullName evidence="3">Uncharacterized protein</fullName>
    </submittedName>
</protein>
<evidence type="ECO:0000313" key="4">
    <source>
        <dbReference type="Proteomes" id="UP000297245"/>
    </source>
</evidence>
<reference evidence="3 4" key="1">
    <citation type="journal article" date="2019" name="Nat. Ecol. Evol.">
        <title>Megaphylogeny resolves global patterns of mushroom evolution.</title>
        <authorList>
            <person name="Varga T."/>
            <person name="Krizsan K."/>
            <person name="Foldi C."/>
            <person name="Dima B."/>
            <person name="Sanchez-Garcia M."/>
            <person name="Sanchez-Ramirez S."/>
            <person name="Szollosi G.J."/>
            <person name="Szarkandi J.G."/>
            <person name="Papp V."/>
            <person name="Albert L."/>
            <person name="Andreopoulos W."/>
            <person name="Angelini C."/>
            <person name="Antonin V."/>
            <person name="Barry K.W."/>
            <person name="Bougher N.L."/>
            <person name="Buchanan P."/>
            <person name="Buyck B."/>
            <person name="Bense V."/>
            <person name="Catcheside P."/>
            <person name="Chovatia M."/>
            <person name="Cooper J."/>
            <person name="Damon W."/>
            <person name="Desjardin D."/>
            <person name="Finy P."/>
            <person name="Geml J."/>
            <person name="Haridas S."/>
            <person name="Hughes K."/>
            <person name="Justo A."/>
            <person name="Karasinski D."/>
            <person name="Kautmanova I."/>
            <person name="Kiss B."/>
            <person name="Kocsube S."/>
            <person name="Kotiranta H."/>
            <person name="LaButti K.M."/>
            <person name="Lechner B.E."/>
            <person name="Liimatainen K."/>
            <person name="Lipzen A."/>
            <person name="Lukacs Z."/>
            <person name="Mihaltcheva S."/>
            <person name="Morgado L.N."/>
            <person name="Niskanen T."/>
            <person name="Noordeloos M.E."/>
            <person name="Ohm R.A."/>
            <person name="Ortiz-Santana B."/>
            <person name="Ovrebo C."/>
            <person name="Racz N."/>
            <person name="Riley R."/>
            <person name="Savchenko A."/>
            <person name="Shiryaev A."/>
            <person name="Soop K."/>
            <person name="Spirin V."/>
            <person name="Szebenyi C."/>
            <person name="Tomsovsky M."/>
            <person name="Tulloss R.E."/>
            <person name="Uehling J."/>
            <person name="Grigoriev I.V."/>
            <person name="Vagvolgyi C."/>
            <person name="Papp T."/>
            <person name="Martin F.M."/>
            <person name="Miettinen O."/>
            <person name="Hibbett D.S."/>
            <person name="Nagy L.G."/>
        </authorList>
    </citation>
    <scope>NUCLEOTIDE SEQUENCE [LARGE SCALE GENOMIC DNA]</scope>
    <source>
        <strain evidence="3 4">CBS 962.96</strain>
    </source>
</reference>
<feature type="coiled-coil region" evidence="1">
    <location>
        <begin position="45"/>
        <end position="111"/>
    </location>
</feature>
<evidence type="ECO:0000256" key="1">
    <source>
        <dbReference type="SAM" id="Coils"/>
    </source>
</evidence>
<keyword evidence="1" id="KW-0175">Coiled coil</keyword>
<feature type="region of interest" description="Disordered" evidence="2">
    <location>
        <begin position="145"/>
        <end position="215"/>
    </location>
</feature>
<accession>A0A4S8MDI1</accession>
<dbReference type="EMBL" id="ML179104">
    <property type="protein sequence ID" value="THV00402.1"/>
    <property type="molecule type" value="Genomic_DNA"/>
</dbReference>
<sequence>MASASTPQANSKKRQPELEVIEDTIPFLFPQKVRLITQPGFGHELRQAQQTIADLRGQVAHWEWEERKARRRAMKLEDDLAKLMDERDGLVEELKQMQESENDEVQRLGDENITLFRRVSHSDIELQTLRDVVQALTLSEVTNGVSSIPGHLADTNKDEVSAHPSQDDDITQEGSDNEIPGHLVDANKDEVSAHPSQDDDITQKGSDNEAEPTTTHRLIYPLDALSSVEAEKWFPQAFGYVDVDLGPRYKDLLLKWIDFERIHQWEKTGGRLDKTERPKEITAWITEGRYAPRCKGPNVGADFVKTFPDDFRKWWDFLRSSSSLPQQNDDWTSLTKYGINGWFSIVVGMKWWGEGLKSLSGDGLRNGTEEWFAMITEVATTLDMLIKYLERERSSVAKP</sequence>
<name>A0A4S8MDI1_DENBC</name>